<organism evidence="3 4">
    <name type="scientific">Marmota monax</name>
    <name type="common">Woodchuck</name>
    <dbReference type="NCBI Taxonomy" id="9995"/>
    <lineage>
        <taxon>Eukaryota</taxon>
        <taxon>Metazoa</taxon>
        <taxon>Chordata</taxon>
        <taxon>Craniata</taxon>
        <taxon>Vertebrata</taxon>
        <taxon>Euteleostomi</taxon>
        <taxon>Mammalia</taxon>
        <taxon>Eutheria</taxon>
        <taxon>Euarchontoglires</taxon>
        <taxon>Glires</taxon>
        <taxon>Rodentia</taxon>
        <taxon>Sciuromorpha</taxon>
        <taxon>Sciuridae</taxon>
        <taxon>Xerinae</taxon>
        <taxon>Marmotini</taxon>
        <taxon>Marmota</taxon>
    </lineage>
</organism>
<feature type="non-terminal residue" evidence="3">
    <location>
        <position position="141"/>
    </location>
</feature>
<gene>
    <name evidence="3" type="ORF">MONAX_5E011405</name>
</gene>
<keyword evidence="2" id="KW-0732">Signal</keyword>
<evidence type="ECO:0000256" key="1">
    <source>
        <dbReference type="SAM" id="MobiDB-lite"/>
    </source>
</evidence>
<evidence type="ECO:0000313" key="3">
    <source>
        <dbReference type="EMBL" id="VTJ90616.1"/>
    </source>
</evidence>
<feature type="non-terminal residue" evidence="3">
    <location>
        <position position="1"/>
    </location>
</feature>
<feature type="signal peptide" evidence="2">
    <location>
        <begin position="1"/>
        <end position="23"/>
    </location>
</feature>
<feature type="chain" id="PRO_5023061635" evidence="2">
    <location>
        <begin position="24"/>
        <end position="141"/>
    </location>
</feature>
<dbReference type="Proteomes" id="UP000335636">
    <property type="component" value="Unassembled WGS sequence"/>
</dbReference>
<protein>
    <submittedName>
        <fullName evidence="3">Uncharacterized protein</fullName>
    </submittedName>
</protein>
<dbReference type="AlphaFoldDB" id="A0A5E4D995"/>
<sequence length="141" mass="15008">NEHQPRNCSTLLCLLGLRSPSRTVLVFVGPDKVRSRGAGTERSWRALVCAAPLSNVRPSFQVSILLLATLKPLPASAVFQGPAAILLPMLHPPATQRRHGFQLGQAGLSQETRSPQSRPDRSPPSGHPSCVAGSPVLHSQG</sequence>
<reference evidence="3" key="1">
    <citation type="submission" date="2019-04" db="EMBL/GenBank/DDBJ databases">
        <authorList>
            <person name="Alioto T."/>
            <person name="Alioto T."/>
        </authorList>
    </citation>
    <scope>NUCLEOTIDE SEQUENCE [LARGE SCALE GENOMIC DNA]</scope>
</reference>
<name>A0A5E4D995_MARMO</name>
<proteinExistence type="predicted"/>
<dbReference type="EMBL" id="CABDUW010004764">
    <property type="protein sequence ID" value="VTJ90616.1"/>
    <property type="molecule type" value="Genomic_DNA"/>
</dbReference>
<evidence type="ECO:0000256" key="2">
    <source>
        <dbReference type="SAM" id="SignalP"/>
    </source>
</evidence>
<evidence type="ECO:0000313" key="4">
    <source>
        <dbReference type="Proteomes" id="UP000335636"/>
    </source>
</evidence>
<comment type="caution">
    <text evidence="3">The sequence shown here is derived from an EMBL/GenBank/DDBJ whole genome shotgun (WGS) entry which is preliminary data.</text>
</comment>
<feature type="region of interest" description="Disordered" evidence="1">
    <location>
        <begin position="96"/>
        <end position="141"/>
    </location>
</feature>
<keyword evidence="4" id="KW-1185">Reference proteome</keyword>
<accession>A0A5E4D995</accession>